<feature type="compositionally biased region" description="Polar residues" evidence="6">
    <location>
        <begin position="426"/>
        <end position="436"/>
    </location>
</feature>
<dbReference type="PROSITE" id="PS51382">
    <property type="entry name" value="SPX"/>
    <property type="match status" value="1"/>
</dbReference>
<dbReference type="GO" id="GO:0000822">
    <property type="term" value="F:inositol hexakisphosphate binding"/>
    <property type="evidence" value="ECO:0007669"/>
    <property type="project" value="TreeGrafter"/>
</dbReference>
<evidence type="ECO:0000256" key="4">
    <source>
        <dbReference type="ARBA" id="ARBA00022989"/>
    </source>
</evidence>
<dbReference type="InterPro" id="IPR004331">
    <property type="entry name" value="SPX_dom"/>
</dbReference>
<keyword evidence="3 7" id="KW-0812">Transmembrane</keyword>
<feature type="compositionally biased region" description="Pro residues" evidence="6">
    <location>
        <begin position="130"/>
        <end position="139"/>
    </location>
</feature>
<accession>A0AAJ8JQ53</accession>
<feature type="region of interest" description="Disordered" evidence="6">
    <location>
        <begin position="47"/>
        <end position="191"/>
    </location>
</feature>
<evidence type="ECO:0000256" key="3">
    <source>
        <dbReference type="ARBA" id="ARBA00022692"/>
    </source>
</evidence>
<dbReference type="GeneID" id="91085812"/>
<dbReference type="Proteomes" id="UP000094043">
    <property type="component" value="Chromosome 2"/>
</dbReference>
<dbReference type="Pfam" id="PF03105">
    <property type="entry name" value="SPX"/>
    <property type="match status" value="1"/>
</dbReference>
<gene>
    <name evidence="10" type="ORF">L203_101599</name>
</gene>
<dbReference type="CDD" id="cd14475">
    <property type="entry name" value="SPX_SYG1_like"/>
    <property type="match status" value="1"/>
</dbReference>
<feature type="transmembrane region" description="Helical" evidence="7">
    <location>
        <begin position="608"/>
        <end position="632"/>
    </location>
</feature>
<dbReference type="AlphaFoldDB" id="A0AAJ8JQ53"/>
<evidence type="ECO:0000256" key="5">
    <source>
        <dbReference type="ARBA" id="ARBA00023136"/>
    </source>
</evidence>
<dbReference type="RefSeq" id="XP_066067135.1">
    <property type="nucleotide sequence ID" value="XM_066211038.1"/>
</dbReference>
<keyword evidence="11" id="KW-1185">Reference proteome</keyword>
<dbReference type="GO" id="GO:0005794">
    <property type="term" value="C:Golgi apparatus"/>
    <property type="evidence" value="ECO:0007669"/>
    <property type="project" value="TreeGrafter"/>
</dbReference>
<evidence type="ECO:0000259" key="8">
    <source>
        <dbReference type="PROSITE" id="PS51380"/>
    </source>
</evidence>
<comment type="subcellular location">
    <subcellularLocation>
        <location evidence="1">Membrane</location>
        <topology evidence="1">Multi-pass membrane protein</topology>
    </subcellularLocation>
</comment>
<sequence length="1033" mass="118766">MKFCDEVTLFSTIRNEVWAENQTPEWKRAYIDYGACKKAINVVATRLGQAKEKEGKDGDDGGSSSGPDDDNGPTAPPKISPETLKSSSLKSRPNSATFSPRLSRVTSSRSPSARTPGYGSTGESAHPRPFIAPPNPPPLDLGSPGVDDDYAGPSPAKPDDSNSASDHDQLKNRDNHQRRGVAFSPTAEDIGRQNMEELLESPTNSLSSDRDPVIGMNNVESHSTELLKKRPADLQLNTAKNVSSPKVFGRSPRGLFTPRLSAIRSDQTSGLKSGRSFIEQPRSLRSTTLPSPALGYRPALTPIRVYNNYDDLYEQCEPDEKAFFDILERELDKVEKFYVSREIEAKKRAHDLRAQLRELAEHRKLYHEIYPEGIPEWETKVGMILPTGTQVRASALSKIRNRLKYVFDGDDSVDKSGTFGADSQEENTYTRTNSPTMDEHKRQNLRQAITDDKDHQTYNPERYRKYKKDLRNALLEFYKQLELVKNYRIMNLTGFRKALKKFEKMSKLHCLELYTDERITKCTFSKSEAIDDLIKQMEELYTSHFEHGDLKKAREKLRRQQHERTHYQSVFKSGIMLGIALPAVIAALCEASRAQTRQEIPGWDGLLQAYGALYLPLIFALLFELNLMAYVTARINYEFVMELTRPTIDYRSFMELPAFLFLTLSYCFYFSFARIGSSNVDPTTWPAAWLVFFAVFWLNPLPILRRRTRYWLLKVLFRVITPGYSKVEFIAFFVADELNSLIYTIENIYFIACAYVHKWPGNIFNVCPSGKTWPYALLLCLPALSRLIQCLKRYHDSKLYIHLINAGKYASVIIQQWLFVLWRNKGSKYNHVSFFVWIIAATTSASYTCTWDLVVDWSLFRPNSALLRKDRGYSRPFVYYIAMLTNIGVRFIYIWYIPNSHHHIRIRSFFFALAEMLRRWQWNFFRVETEHLGNADAYRVTREIPLPYRQIGHDSDDEFGDITLEKKRSRSHHPHISVNLDRLRRGARDNIPAEGRGPDALDVGPRGHFHQREYEARRPGDVEGKIPRGNAQA</sequence>
<feature type="transmembrane region" description="Helical" evidence="7">
    <location>
        <begin position="684"/>
        <end position="703"/>
    </location>
</feature>
<organism evidence="10 11">
    <name type="scientific">Cryptococcus depauperatus CBS 7841</name>
    <dbReference type="NCBI Taxonomy" id="1295531"/>
    <lineage>
        <taxon>Eukaryota</taxon>
        <taxon>Fungi</taxon>
        <taxon>Dikarya</taxon>
        <taxon>Basidiomycota</taxon>
        <taxon>Agaricomycotina</taxon>
        <taxon>Tremellomycetes</taxon>
        <taxon>Tremellales</taxon>
        <taxon>Cryptococcaceae</taxon>
        <taxon>Cryptococcus</taxon>
    </lineage>
</organism>
<evidence type="ECO:0000256" key="7">
    <source>
        <dbReference type="SAM" id="Phobius"/>
    </source>
</evidence>
<dbReference type="KEGG" id="cdep:91085812"/>
<reference evidence="10" key="1">
    <citation type="submission" date="2016-06" db="EMBL/GenBank/DDBJ databases">
        <authorList>
            <person name="Cuomo C."/>
            <person name="Litvintseva A."/>
            <person name="Heitman J."/>
            <person name="Chen Y."/>
            <person name="Sun S."/>
            <person name="Springer D."/>
            <person name="Dromer F."/>
            <person name="Young S."/>
            <person name="Zeng Q."/>
            <person name="Chapman S."/>
            <person name="Gujja S."/>
            <person name="Saif S."/>
            <person name="Birren B."/>
        </authorList>
    </citation>
    <scope>NUCLEOTIDE SEQUENCE</scope>
    <source>
        <strain evidence="10">CBS 7841</strain>
    </source>
</reference>
<dbReference type="GO" id="GO:0005886">
    <property type="term" value="C:plasma membrane"/>
    <property type="evidence" value="ECO:0007669"/>
    <property type="project" value="TreeGrafter"/>
</dbReference>
<dbReference type="PROSITE" id="PS51380">
    <property type="entry name" value="EXS"/>
    <property type="match status" value="1"/>
</dbReference>
<dbReference type="InterPro" id="IPR004342">
    <property type="entry name" value="EXS_C"/>
</dbReference>
<feature type="compositionally biased region" description="Basic and acidic residues" evidence="6">
    <location>
        <begin position="1010"/>
        <end position="1026"/>
    </location>
</feature>
<dbReference type="GO" id="GO:0016036">
    <property type="term" value="P:cellular response to phosphate starvation"/>
    <property type="evidence" value="ECO:0007669"/>
    <property type="project" value="TreeGrafter"/>
</dbReference>
<feature type="domain" description="SPX" evidence="9">
    <location>
        <begin position="1"/>
        <end position="516"/>
    </location>
</feature>
<feature type="transmembrane region" description="Helical" evidence="7">
    <location>
        <begin position="834"/>
        <end position="855"/>
    </location>
</feature>
<feature type="region of interest" description="Disordered" evidence="6">
    <location>
        <begin position="989"/>
        <end position="1033"/>
    </location>
</feature>
<dbReference type="PANTHER" id="PTHR10783:SF103">
    <property type="entry name" value="SOLUTE CARRIER FAMILY 53 MEMBER 1"/>
    <property type="match status" value="1"/>
</dbReference>
<feature type="transmembrane region" description="Helical" evidence="7">
    <location>
        <begin position="876"/>
        <end position="896"/>
    </location>
</feature>
<comment type="similarity">
    <text evidence="2">Belongs to the SYG1 (TC 2.A.94) family.</text>
</comment>
<feature type="compositionally biased region" description="Basic and acidic residues" evidence="6">
    <location>
        <begin position="157"/>
        <end position="177"/>
    </location>
</feature>
<evidence type="ECO:0000256" key="6">
    <source>
        <dbReference type="SAM" id="MobiDB-lite"/>
    </source>
</evidence>
<dbReference type="PANTHER" id="PTHR10783">
    <property type="entry name" value="XENOTROPIC AND POLYTROPIC RETROVIRUS RECEPTOR 1-RELATED"/>
    <property type="match status" value="1"/>
</dbReference>
<reference evidence="10" key="2">
    <citation type="journal article" date="2022" name="Elife">
        <title>Obligate sexual reproduction of a homothallic fungus closely related to the Cryptococcus pathogenic species complex.</title>
        <authorList>
            <person name="Passer A.R."/>
            <person name="Clancey S.A."/>
            <person name="Shea T."/>
            <person name="David-Palma M."/>
            <person name="Averette A.F."/>
            <person name="Boekhout T."/>
            <person name="Porcel B.M."/>
            <person name="Nowrousian M."/>
            <person name="Cuomo C.A."/>
            <person name="Sun S."/>
            <person name="Heitman J."/>
            <person name="Coelho M.A."/>
        </authorList>
    </citation>
    <scope>NUCLEOTIDE SEQUENCE</scope>
    <source>
        <strain evidence="10">CBS 7841</strain>
    </source>
</reference>
<feature type="region of interest" description="Disordered" evidence="6">
    <location>
        <begin position="416"/>
        <end position="442"/>
    </location>
</feature>
<feature type="transmembrane region" description="Helical" evidence="7">
    <location>
        <begin position="653"/>
        <end position="672"/>
    </location>
</feature>
<protein>
    <submittedName>
        <fullName evidence="10">Uncharacterized protein</fullName>
    </submittedName>
</protein>
<dbReference type="Pfam" id="PF03124">
    <property type="entry name" value="EXS"/>
    <property type="match status" value="1"/>
</dbReference>
<keyword evidence="5 7" id="KW-0472">Membrane</keyword>
<evidence type="ECO:0000256" key="2">
    <source>
        <dbReference type="ARBA" id="ARBA00009665"/>
    </source>
</evidence>
<evidence type="ECO:0000256" key="1">
    <source>
        <dbReference type="ARBA" id="ARBA00004141"/>
    </source>
</evidence>
<keyword evidence="4 7" id="KW-1133">Transmembrane helix</keyword>
<dbReference type="GO" id="GO:0006817">
    <property type="term" value="P:phosphate ion transport"/>
    <property type="evidence" value="ECO:0007669"/>
    <property type="project" value="TreeGrafter"/>
</dbReference>
<name>A0AAJ8JQ53_9TREE</name>
<evidence type="ECO:0000313" key="11">
    <source>
        <dbReference type="Proteomes" id="UP000094043"/>
    </source>
</evidence>
<feature type="domain" description="EXS" evidence="8">
    <location>
        <begin position="766"/>
        <end position="958"/>
    </location>
</feature>
<reference evidence="10" key="3">
    <citation type="submission" date="2024-01" db="EMBL/GenBank/DDBJ databases">
        <authorList>
            <person name="Coelho M.A."/>
            <person name="David-Palma M."/>
            <person name="Shea T."/>
            <person name="Sun S."/>
            <person name="Cuomo C.A."/>
            <person name="Heitman J."/>
        </authorList>
    </citation>
    <scope>NUCLEOTIDE SEQUENCE</scope>
    <source>
        <strain evidence="10">CBS 7841</strain>
    </source>
</reference>
<feature type="compositionally biased region" description="Basic and acidic residues" evidence="6">
    <location>
        <begin position="49"/>
        <end position="59"/>
    </location>
</feature>
<evidence type="ECO:0000259" key="9">
    <source>
        <dbReference type="PROSITE" id="PS51382"/>
    </source>
</evidence>
<evidence type="ECO:0000313" key="10">
    <source>
        <dbReference type="EMBL" id="WVN86435.1"/>
    </source>
</evidence>
<dbReference type="EMBL" id="CP143785">
    <property type="protein sequence ID" value="WVN86435.1"/>
    <property type="molecule type" value="Genomic_DNA"/>
</dbReference>
<proteinExistence type="inferred from homology"/>
<feature type="compositionally biased region" description="Polar residues" evidence="6">
    <location>
        <begin position="83"/>
        <end position="113"/>
    </location>
</feature>